<proteinExistence type="predicted"/>
<evidence type="ECO:0000313" key="1">
    <source>
        <dbReference type="EMBL" id="CAG8456479.1"/>
    </source>
</evidence>
<accession>A0ACA9K717</accession>
<evidence type="ECO:0000313" key="2">
    <source>
        <dbReference type="Proteomes" id="UP000789366"/>
    </source>
</evidence>
<comment type="caution">
    <text evidence="1">The sequence shown here is derived from an EMBL/GenBank/DDBJ whole genome shotgun (WGS) entry which is preliminary data.</text>
</comment>
<dbReference type="Proteomes" id="UP000789366">
    <property type="component" value="Unassembled WGS sequence"/>
</dbReference>
<dbReference type="EMBL" id="CAJVPW010000497">
    <property type="protein sequence ID" value="CAG8456479.1"/>
    <property type="molecule type" value="Genomic_DNA"/>
</dbReference>
<protein>
    <submittedName>
        <fullName evidence="1">10195_t:CDS:1</fullName>
    </submittedName>
</protein>
<reference evidence="1" key="1">
    <citation type="submission" date="2021-06" db="EMBL/GenBank/DDBJ databases">
        <authorList>
            <person name="Kallberg Y."/>
            <person name="Tangrot J."/>
            <person name="Rosling A."/>
        </authorList>
    </citation>
    <scope>NUCLEOTIDE SEQUENCE</scope>
    <source>
        <strain evidence="1">28 12/20/2015</strain>
    </source>
</reference>
<feature type="non-terminal residue" evidence="1">
    <location>
        <position position="168"/>
    </location>
</feature>
<name>A0ACA9K717_9GLOM</name>
<keyword evidence="2" id="KW-1185">Reference proteome</keyword>
<sequence length="168" mass="19264">MTLALCIMNLVRVLLSTISSTYFWCFYEISSVLYSTIIWTSLLITGRRFYDDSSCNILSKLTILSIVILNIIYWSTIIFTLISTQDHPDVKAFIFQAIFWLISGLCSFFYAFTPALKTLFDRIIVTFDDIKVNIDNDTDGNVDNVDNGNSDDNKTTEITYIKNIIEDN</sequence>
<gene>
    <name evidence="1" type="ORF">SPELUC_LOCUS1058</name>
</gene>
<organism evidence="1 2">
    <name type="scientific">Cetraspora pellucida</name>
    <dbReference type="NCBI Taxonomy" id="1433469"/>
    <lineage>
        <taxon>Eukaryota</taxon>
        <taxon>Fungi</taxon>
        <taxon>Fungi incertae sedis</taxon>
        <taxon>Mucoromycota</taxon>
        <taxon>Glomeromycotina</taxon>
        <taxon>Glomeromycetes</taxon>
        <taxon>Diversisporales</taxon>
        <taxon>Gigasporaceae</taxon>
        <taxon>Cetraspora</taxon>
    </lineage>
</organism>